<feature type="region of interest" description="Disordered" evidence="1">
    <location>
        <begin position="11"/>
        <end position="46"/>
    </location>
</feature>
<dbReference type="EMBL" id="JAGKTC010000001">
    <property type="protein sequence ID" value="MBP3983796.1"/>
    <property type="molecule type" value="Genomic_DNA"/>
</dbReference>
<dbReference type="AlphaFoldDB" id="A0A940X246"/>
<dbReference type="NCBIfam" id="NF047450">
    <property type="entry name" value="post-PEP-CTERM_1"/>
    <property type="match status" value="1"/>
</dbReference>
<dbReference type="RefSeq" id="WP_210535621.1">
    <property type="nucleotide sequence ID" value="NZ_JAGKTC010000001.1"/>
</dbReference>
<proteinExistence type="predicted"/>
<reference evidence="2" key="2">
    <citation type="submission" date="2021-03" db="EMBL/GenBank/DDBJ databases">
        <authorList>
            <person name="Cao W."/>
        </authorList>
    </citation>
    <scope>NUCLEOTIDE SEQUENCE</scope>
    <source>
        <strain evidence="2">110414</strain>
    </source>
</reference>
<comment type="caution">
    <text evidence="2">The sequence shown here is derived from an EMBL/GenBank/DDBJ whole genome shotgun (WGS) entry which is preliminary data.</text>
</comment>
<sequence>MALSLCLSAQAAETPAPQAKHPVSQGQASAGNDVNVGIDPKTKKLRPLTAAESKALAAKANAMQKRADSQWDKAPKTAAQARATLRTYPGGAASMRVPTDAMSSMTVSRNADGKLSFSESDAHPAATAQEVGE</sequence>
<dbReference type="Proteomes" id="UP000673447">
    <property type="component" value="Unassembled WGS sequence"/>
</dbReference>
<evidence type="ECO:0000256" key="1">
    <source>
        <dbReference type="SAM" id="MobiDB-lite"/>
    </source>
</evidence>
<protein>
    <submittedName>
        <fullName evidence="2">Uncharacterized protein</fullName>
    </submittedName>
</protein>
<feature type="compositionally biased region" description="Basic and acidic residues" evidence="1">
    <location>
        <begin position="65"/>
        <end position="75"/>
    </location>
</feature>
<evidence type="ECO:0000313" key="3">
    <source>
        <dbReference type="Proteomes" id="UP000673447"/>
    </source>
</evidence>
<organism evidence="2 3">
    <name type="scientific">Pseudoxanthomonas helianthi</name>
    <dbReference type="NCBI Taxonomy" id="1453541"/>
    <lineage>
        <taxon>Bacteria</taxon>
        <taxon>Pseudomonadati</taxon>
        <taxon>Pseudomonadota</taxon>
        <taxon>Gammaproteobacteria</taxon>
        <taxon>Lysobacterales</taxon>
        <taxon>Lysobacteraceae</taxon>
        <taxon>Pseudoxanthomonas</taxon>
    </lineage>
</organism>
<accession>A0A940X246</accession>
<feature type="region of interest" description="Disordered" evidence="1">
    <location>
        <begin position="60"/>
        <end position="133"/>
    </location>
</feature>
<gene>
    <name evidence="2" type="ORF">J5837_05085</name>
</gene>
<keyword evidence="3" id="KW-1185">Reference proteome</keyword>
<reference evidence="2" key="1">
    <citation type="journal article" date="2016" name="Int. J. Syst. Evol. Microbiol.">
        <title>Pseudoxanthomonas helianthi sp. nov., isolated from roots of Jerusalem artichoke (Helianthus tuberosus).</title>
        <authorList>
            <person name="Kittiwongwattana C."/>
            <person name="Thawai C."/>
        </authorList>
    </citation>
    <scope>NUCLEOTIDE SEQUENCE</scope>
    <source>
        <strain evidence="2">110414</strain>
    </source>
</reference>
<name>A0A940X246_9GAMM</name>
<evidence type="ECO:0000313" key="2">
    <source>
        <dbReference type="EMBL" id="MBP3983796.1"/>
    </source>
</evidence>